<gene>
    <name evidence="1" type="ORF">MUO15_20170</name>
</gene>
<organism evidence="1 2">
    <name type="scientific">Halobacillus amylolyticus</name>
    <dbReference type="NCBI Taxonomy" id="2932259"/>
    <lineage>
        <taxon>Bacteria</taxon>
        <taxon>Bacillati</taxon>
        <taxon>Bacillota</taxon>
        <taxon>Bacilli</taxon>
        <taxon>Bacillales</taxon>
        <taxon>Bacillaceae</taxon>
        <taxon>Halobacillus</taxon>
    </lineage>
</organism>
<evidence type="ECO:0000313" key="1">
    <source>
        <dbReference type="EMBL" id="UOR11845.1"/>
    </source>
</evidence>
<dbReference type="RefSeq" id="WP_245032202.1">
    <property type="nucleotide sequence ID" value="NZ_CP095075.1"/>
</dbReference>
<evidence type="ECO:0000313" key="2">
    <source>
        <dbReference type="Proteomes" id="UP000830326"/>
    </source>
</evidence>
<sequence>MINLSSQLTDELLDLHELEQGLRPIGFNFSDNWDYEHGYFDYKLGDQNGYLFLRIPFSVVEGTLDSPSNPATVKMNEPYLLAHVYQDGIDDHVREGNLRASIDQFQTPKDKDASFPEEYIQTGQEVLRQAEQALLTKGSK</sequence>
<dbReference type="Proteomes" id="UP000830326">
    <property type="component" value="Chromosome"/>
</dbReference>
<keyword evidence="2" id="KW-1185">Reference proteome</keyword>
<dbReference type="SUPFAM" id="SSF160755">
    <property type="entry name" value="YugN-like"/>
    <property type="match status" value="1"/>
</dbReference>
<name>A0ABY4HAE3_9BACI</name>
<dbReference type="InterPro" id="IPR014967">
    <property type="entry name" value="Uncharacterised_YugN-like"/>
</dbReference>
<protein>
    <submittedName>
        <fullName evidence="1">YugN-like family protein</fullName>
    </submittedName>
</protein>
<proteinExistence type="predicted"/>
<dbReference type="Gene3D" id="3.30.310.100">
    <property type="entry name" value="YugN-like"/>
    <property type="match status" value="1"/>
</dbReference>
<dbReference type="EMBL" id="CP095075">
    <property type="protein sequence ID" value="UOR11845.1"/>
    <property type="molecule type" value="Genomic_DNA"/>
</dbReference>
<accession>A0ABY4HAE3</accession>
<dbReference type="InterPro" id="IPR036491">
    <property type="entry name" value="YugN-like_sf"/>
</dbReference>
<dbReference type="Pfam" id="PF08868">
    <property type="entry name" value="YugN"/>
    <property type="match status" value="1"/>
</dbReference>
<reference evidence="1" key="1">
    <citation type="submission" date="2022-04" db="EMBL/GenBank/DDBJ databases">
        <title>Halobacillus sp. isolated from saltern.</title>
        <authorList>
            <person name="Won M."/>
            <person name="Lee C.-M."/>
            <person name="Woen H.-Y."/>
            <person name="Kwon S.-W."/>
        </authorList>
    </citation>
    <scope>NUCLEOTIDE SEQUENCE</scope>
    <source>
        <strain evidence="1">SSHM10-5</strain>
    </source>
</reference>